<dbReference type="InterPro" id="IPR006441">
    <property type="entry name" value="Phage_P2_GpN"/>
</dbReference>
<evidence type="ECO:0000313" key="2">
    <source>
        <dbReference type="Proteomes" id="UP000178449"/>
    </source>
</evidence>
<evidence type="ECO:0008006" key="3">
    <source>
        <dbReference type="Google" id="ProtNLM"/>
    </source>
</evidence>
<dbReference type="Proteomes" id="UP000178449">
    <property type="component" value="Unassembled WGS sequence"/>
</dbReference>
<protein>
    <recommendedName>
        <fullName evidence="3">Phage major capsid protein</fullName>
    </recommendedName>
</protein>
<dbReference type="AlphaFoldDB" id="A0A1F6G4S5"/>
<proteinExistence type="predicted"/>
<comment type="caution">
    <text evidence="1">The sequence shown here is derived from an EMBL/GenBank/DDBJ whole genome shotgun (WGS) entry which is preliminary data.</text>
</comment>
<evidence type="ECO:0000313" key="1">
    <source>
        <dbReference type="EMBL" id="OGG93072.1"/>
    </source>
</evidence>
<name>A0A1F6G4S5_9PROT</name>
<organism evidence="1 2">
    <name type="scientific">Candidatus Lambdaproteobacteria bacterium RIFOXYD2_FULL_50_16</name>
    <dbReference type="NCBI Taxonomy" id="1817772"/>
    <lineage>
        <taxon>Bacteria</taxon>
        <taxon>Pseudomonadati</taxon>
        <taxon>Pseudomonadota</taxon>
        <taxon>Candidatus Lambdaproteobacteria</taxon>
    </lineage>
</organism>
<dbReference type="EMBL" id="MFNE01000053">
    <property type="protein sequence ID" value="OGG93072.1"/>
    <property type="molecule type" value="Genomic_DNA"/>
</dbReference>
<sequence length="430" mass="46618">MQHVLSPAAHAAIKELADAQALAYQVQPGAVFSLSRGDQEQIVSERIKANPLLDRINRVIVKHPSAKKIFGKITGTIHGRGTRSPKEKIADSVSRYEVKERDFDYVIPYGLLDTWFSAAGGSQEVFAGMIKEWYAKKMSDEMAAIALRGTSQAANPQGEGTDEAKLQAVDLGFEQLMRDATYGKPANVLDNMGDGGSVIIVGPKRELSGAGAVVANLGGVPNEVQIPLPGHGFIAGGMVRIRFSVNYNGEFLLKAGTDANNLVIESAYTVETFGATVLISQVGHFETLDQAVSDAMADLLPEDIAFEGDLEVMLSRDVAAEAEAKLMATIDGSNPLVSNKSYIAQMLSSFGGLVSNRVMGMKARQVMITAWKNLSYYELDGSRRVKFEDNPKEGGLVQWTYYAACQAVEDVDACIILNNVYFLRKHEDQA</sequence>
<gene>
    <name evidence="1" type="ORF">A2527_14180</name>
</gene>
<dbReference type="STRING" id="1817772.A2527_14180"/>
<reference evidence="1 2" key="1">
    <citation type="journal article" date="2016" name="Nat. Commun.">
        <title>Thousands of microbial genomes shed light on interconnected biogeochemical processes in an aquifer system.</title>
        <authorList>
            <person name="Anantharaman K."/>
            <person name="Brown C.T."/>
            <person name="Hug L.A."/>
            <person name="Sharon I."/>
            <person name="Castelle C.J."/>
            <person name="Probst A.J."/>
            <person name="Thomas B.C."/>
            <person name="Singh A."/>
            <person name="Wilkins M.J."/>
            <person name="Karaoz U."/>
            <person name="Brodie E.L."/>
            <person name="Williams K.H."/>
            <person name="Hubbard S.S."/>
            <person name="Banfield J.F."/>
        </authorList>
    </citation>
    <scope>NUCLEOTIDE SEQUENCE [LARGE SCALE GENOMIC DNA]</scope>
</reference>
<dbReference type="Pfam" id="PF05125">
    <property type="entry name" value="Phage_cap_P2"/>
    <property type="match status" value="2"/>
</dbReference>
<accession>A0A1F6G4S5</accession>